<gene>
    <name evidence="1" type="ORF">XcuCFBP2542_12180</name>
</gene>
<sequence length="93" mass="10219">MVHLAIELDTLLVAGIFAITINVPQLRVGNTCPSVISMFIEWIFSWRRAHLATTIQAKCNITAGLNRERKGSFGFFLENVGLVEGGLLSDLTT</sequence>
<protein>
    <submittedName>
        <fullName evidence="1">Uncharacterized protein</fullName>
    </submittedName>
</protein>
<proteinExistence type="predicted"/>
<name>A0A2S7DQ82_9XANT</name>
<organism evidence="1 2">
    <name type="scientific">Xanthomonas cucurbitae</name>
    <dbReference type="NCBI Taxonomy" id="56453"/>
    <lineage>
        <taxon>Bacteria</taxon>
        <taxon>Pseudomonadati</taxon>
        <taxon>Pseudomonadota</taxon>
        <taxon>Gammaproteobacteria</taxon>
        <taxon>Lysobacterales</taxon>
        <taxon>Lysobacteraceae</taxon>
        <taxon>Xanthomonas</taxon>
    </lineage>
</organism>
<reference evidence="1 2" key="1">
    <citation type="submission" date="2016-08" db="EMBL/GenBank/DDBJ databases">
        <authorList>
            <person name="Seilhamer J.J."/>
        </authorList>
    </citation>
    <scope>NUCLEOTIDE SEQUENCE [LARGE SCALE GENOMIC DNA]</scope>
    <source>
        <strain evidence="1 2">CFBP2542</strain>
    </source>
</reference>
<evidence type="ECO:0000313" key="2">
    <source>
        <dbReference type="Proteomes" id="UP000239561"/>
    </source>
</evidence>
<comment type="caution">
    <text evidence="1">The sequence shown here is derived from an EMBL/GenBank/DDBJ whole genome shotgun (WGS) entry which is preliminary data.</text>
</comment>
<accession>A0A2S7DQ82</accession>
<evidence type="ECO:0000313" key="1">
    <source>
        <dbReference type="EMBL" id="PPU75919.1"/>
    </source>
</evidence>
<dbReference type="EMBL" id="MDED01000021">
    <property type="protein sequence ID" value="PPU75919.1"/>
    <property type="molecule type" value="Genomic_DNA"/>
</dbReference>
<dbReference type="Proteomes" id="UP000239561">
    <property type="component" value="Unassembled WGS sequence"/>
</dbReference>
<dbReference type="AlphaFoldDB" id="A0A2S7DQ82"/>